<gene>
    <name evidence="2" type="ORF">FC871_09415</name>
</gene>
<accession>A0A846J463</accession>
<dbReference type="PROSITE" id="PS50943">
    <property type="entry name" value="HTH_CROC1"/>
    <property type="match status" value="1"/>
</dbReference>
<organism evidence="2 3">
    <name type="scientific">Clostridium botulinum</name>
    <dbReference type="NCBI Taxonomy" id="1491"/>
    <lineage>
        <taxon>Bacteria</taxon>
        <taxon>Bacillati</taxon>
        <taxon>Bacillota</taxon>
        <taxon>Clostridia</taxon>
        <taxon>Eubacteriales</taxon>
        <taxon>Clostridiaceae</taxon>
        <taxon>Clostridium</taxon>
    </lineage>
</organism>
<dbReference type="Gene3D" id="1.10.260.40">
    <property type="entry name" value="lambda repressor-like DNA-binding domains"/>
    <property type="match status" value="1"/>
</dbReference>
<dbReference type="SMART" id="SM00530">
    <property type="entry name" value="HTH_XRE"/>
    <property type="match status" value="1"/>
</dbReference>
<evidence type="ECO:0000313" key="2">
    <source>
        <dbReference type="EMBL" id="NFJ08688.1"/>
    </source>
</evidence>
<sequence>MTELVGNLSWNKKIEVLRIIKGWTQKEAAEKCNTNQKVYWIWESGGSYPRKNSRLAIAKAFGIKEEEIFN</sequence>
<protein>
    <submittedName>
        <fullName evidence="2">Helix-turn-helix transcriptional regulator</fullName>
    </submittedName>
</protein>
<dbReference type="Pfam" id="PF01381">
    <property type="entry name" value="HTH_3"/>
    <property type="match status" value="1"/>
</dbReference>
<dbReference type="Proteomes" id="UP000480039">
    <property type="component" value="Unassembled WGS sequence"/>
</dbReference>
<name>A0A846J463_CLOBO</name>
<feature type="domain" description="HTH cro/C1-type" evidence="1">
    <location>
        <begin position="14"/>
        <end position="68"/>
    </location>
</feature>
<reference evidence="2 3" key="1">
    <citation type="submission" date="2019-04" db="EMBL/GenBank/DDBJ databases">
        <title>Genome sequencing of Clostridium botulinum Groups I-IV and Clostridium butyricum.</title>
        <authorList>
            <person name="Brunt J."/>
            <person name="Van Vliet A.H.M."/>
            <person name="Stringer S.C."/>
            <person name="Carter A.T."/>
            <person name="Peck M.W."/>
        </authorList>
    </citation>
    <scope>NUCLEOTIDE SEQUENCE [LARGE SCALE GENOMIC DNA]</scope>
    <source>
        <strain evidence="2 3">Colworth BL30</strain>
    </source>
</reference>
<dbReference type="EMBL" id="SWQE01000004">
    <property type="protein sequence ID" value="NFJ08688.1"/>
    <property type="molecule type" value="Genomic_DNA"/>
</dbReference>
<dbReference type="CDD" id="cd00093">
    <property type="entry name" value="HTH_XRE"/>
    <property type="match status" value="1"/>
</dbReference>
<dbReference type="InterPro" id="IPR010982">
    <property type="entry name" value="Lambda_DNA-bd_dom_sf"/>
</dbReference>
<evidence type="ECO:0000259" key="1">
    <source>
        <dbReference type="PROSITE" id="PS50943"/>
    </source>
</evidence>
<dbReference type="InterPro" id="IPR001387">
    <property type="entry name" value="Cro/C1-type_HTH"/>
</dbReference>
<comment type="caution">
    <text evidence="2">The sequence shown here is derived from an EMBL/GenBank/DDBJ whole genome shotgun (WGS) entry which is preliminary data.</text>
</comment>
<dbReference type="GO" id="GO:0003677">
    <property type="term" value="F:DNA binding"/>
    <property type="evidence" value="ECO:0007669"/>
    <property type="project" value="InterPro"/>
</dbReference>
<dbReference type="SUPFAM" id="SSF47413">
    <property type="entry name" value="lambda repressor-like DNA-binding domains"/>
    <property type="match status" value="1"/>
</dbReference>
<evidence type="ECO:0000313" key="3">
    <source>
        <dbReference type="Proteomes" id="UP000480039"/>
    </source>
</evidence>
<dbReference type="AlphaFoldDB" id="A0A846J463"/>
<proteinExistence type="predicted"/>